<reference evidence="3 4" key="1">
    <citation type="journal article" date="2015" name="Genome Announc.">
        <title>Expanding the biotechnology potential of lactobacilli through comparative genomics of 213 strains and associated genera.</title>
        <authorList>
            <person name="Sun Z."/>
            <person name="Harris H.M."/>
            <person name="McCann A."/>
            <person name="Guo C."/>
            <person name="Argimon S."/>
            <person name="Zhang W."/>
            <person name="Yang X."/>
            <person name="Jeffery I.B."/>
            <person name="Cooney J.C."/>
            <person name="Kagawa T.F."/>
            <person name="Liu W."/>
            <person name="Song Y."/>
            <person name="Salvetti E."/>
            <person name="Wrobel A."/>
            <person name="Rasinkangas P."/>
            <person name="Parkhill J."/>
            <person name="Rea M.C."/>
            <person name="O'Sullivan O."/>
            <person name="Ritari J."/>
            <person name="Douillard F.P."/>
            <person name="Paul Ross R."/>
            <person name="Yang R."/>
            <person name="Briner A.E."/>
            <person name="Felis G.E."/>
            <person name="de Vos W.M."/>
            <person name="Barrangou R."/>
            <person name="Klaenhammer T.R."/>
            <person name="Caufield P.W."/>
            <person name="Cui Y."/>
            <person name="Zhang H."/>
            <person name="O'Toole P.W."/>
        </authorList>
    </citation>
    <scope>NUCLEOTIDE SEQUENCE [LARGE SCALE GENOMIC DNA]</scope>
    <source>
        <strain evidence="3 4">DSM 19904</strain>
    </source>
</reference>
<dbReference type="PATRIC" id="fig|1423808.3.peg.2252"/>
<keyword evidence="4" id="KW-1185">Reference proteome</keyword>
<dbReference type="GO" id="GO:0003676">
    <property type="term" value="F:nucleic acid binding"/>
    <property type="evidence" value="ECO:0007669"/>
    <property type="project" value="InterPro"/>
</dbReference>
<dbReference type="PROSITE" id="PS50994">
    <property type="entry name" value="INTEGRASE"/>
    <property type="match status" value="1"/>
</dbReference>
<dbReference type="SUPFAM" id="SSF53098">
    <property type="entry name" value="Ribonuclease H-like"/>
    <property type="match status" value="1"/>
</dbReference>
<accession>A0A0R1KQL2</accession>
<dbReference type="InterPro" id="IPR025948">
    <property type="entry name" value="HTH-like_dom"/>
</dbReference>
<dbReference type="AlphaFoldDB" id="A0A0R1KQL2"/>
<feature type="domain" description="Integrase catalytic" evidence="2">
    <location>
        <begin position="122"/>
        <end position="285"/>
    </location>
</feature>
<organism evidence="3 4">
    <name type="scientific">Lentilactobacillus sunkii DSM 19904</name>
    <dbReference type="NCBI Taxonomy" id="1423808"/>
    <lineage>
        <taxon>Bacteria</taxon>
        <taxon>Bacillati</taxon>
        <taxon>Bacillota</taxon>
        <taxon>Bacilli</taxon>
        <taxon>Lactobacillales</taxon>
        <taxon>Lactobacillaceae</taxon>
        <taxon>Lentilactobacillus</taxon>
    </lineage>
</organism>
<evidence type="ECO:0000313" key="4">
    <source>
        <dbReference type="Proteomes" id="UP000051581"/>
    </source>
</evidence>
<dbReference type="PANTHER" id="PTHR46889">
    <property type="entry name" value="TRANSPOSASE INSF FOR INSERTION SEQUENCE IS3B-RELATED"/>
    <property type="match status" value="1"/>
</dbReference>
<sequence>MKANIVSSLRSHYGFQELLTALKLPRATYYDRLKRNRRPDKYGSIKAFIKKLFYKTHETYGYRRIHDAALKHGFSYAEETIRRLMSDMGLKVSIYSKHTSQYHSYKGQIGKIAPNILKQKFTAKQPLTVLHTDVTQVRLYNGKWGYISAITDEASREVLAAAISDSPNKSLIQATLKQLAPHLRPGIHPILHSDQGWQYQVPDYQARLKHMNICQSMSRKGNCHDNAPIESFFNLMKRECLNRYQINNVTDLRHLVKQYIQWFNYERISRNKNGLTPVEYRNQVLAS</sequence>
<dbReference type="RefSeq" id="WP_156653636.1">
    <property type="nucleotide sequence ID" value="NZ_AZEA01000059.1"/>
</dbReference>
<proteinExistence type="predicted"/>
<gene>
    <name evidence="3" type="ORF">FD17_GL002220</name>
</gene>
<evidence type="ECO:0000256" key="1">
    <source>
        <dbReference type="ARBA" id="ARBA00002286"/>
    </source>
</evidence>
<dbReference type="EMBL" id="AZEA01000059">
    <property type="protein sequence ID" value="KRK85702.1"/>
    <property type="molecule type" value="Genomic_DNA"/>
</dbReference>
<dbReference type="NCBIfam" id="NF033516">
    <property type="entry name" value="transpos_IS3"/>
    <property type="match status" value="1"/>
</dbReference>
<dbReference type="InterPro" id="IPR050900">
    <property type="entry name" value="Transposase_IS3/IS150/IS904"/>
</dbReference>
<dbReference type="Pfam" id="PF13276">
    <property type="entry name" value="HTH_21"/>
    <property type="match status" value="1"/>
</dbReference>
<protein>
    <submittedName>
        <fullName evidence="3">Transposase IS150 IS3 family protein</fullName>
    </submittedName>
</protein>
<dbReference type="OrthoDB" id="9781005at2"/>
<comment type="function">
    <text evidence="1">Involved in the transposition of the insertion sequence.</text>
</comment>
<dbReference type="InterPro" id="IPR036397">
    <property type="entry name" value="RNaseH_sf"/>
</dbReference>
<name>A0A0R1KQL2_9LACO</name>
<dbReference type="Gene3D" id="3.30.420.10">
    <property type="entry name" value="Ribonuclease H-like superfamily/Ribonuclease H"/>
    <property type="match status" value="1"/>
</dbReference>
<dbReference type="InterPro" id="IPR001584">
    <property type="entry name" value="Integrase_cat-core"/>
</dbReference>
<dbReference type="Pfam" id="PF00665">
    <property type="entry name" value="rve"/>
    <property type="match status" value="1"/>
</dbReference>
<evidence type="ECO:0000313" key="3">
    <source>
        <dbReference type="EMBL" id="KRK85702.1"/>
    </source>
</evidence>
<dbReference type="InterPro" id="IPR012337">
    <property type="entry name" value="RNaseH-like_sf"/>
</dbReference>
<dbReference type="PANTHER" id="PTHR46889:SF4">
    <property type="entry name" value="TRANSPOSASE INSO FOR INSERTION SEQUENCE ELEMENT IS911B-RELATED"/>
    <property type="match status" value="1"/>
</dbReference>
<dbReference type="InterPro" id="IPR048020">
    <property type="entry name" value="Transpos_IS3"/>
</dbReference>
<dbReference type="Pfam" id="PF13333">
    <property type="entry name" value="rve_2"/>
    <property type="match status" value="1"/>
</dbReference>
<evidence type="ECO:0000259" key="2">
    <source>
        <dbReference type="PROSITE" id="PS50994"/>
    </source>
</evidence>
<dbReference type="GO" id="GO:0015074">
    <property type="term" value="P:DNA integration"/>
    <property type="evidence" value="ECO:0007669"/>
    <property type="project" value="InterPro"/>
</dbReference>
<comment type="caution">
    <text evidence="3">The sequence shown here is derived from an EMBL/GenBank/DDBJ whole genome shotgun (WGS) entry which is preliminary data.</text>
</comment>
<dbReference type="Proteomes" id="UP000051581">
    <property type="component" value="Unassembled WGS sequence"/>
</dbReference>